<dbReference type="Proteomes" id="UP000824998">
    <property type="component" value="Unassembled WGS sequence"/>
</dbReference>
<gene>
    <name evidence="3" type="ORF">BJ875DRAFT_488342</name>
</gene>
<dbReference type="GO" id="GO:0005524">
    <property type="term" value="F:ATP binding"/>
    <property type="evidence" value="ECO:0007669"/>
    <property type="project" value="InterPro"/>
</dbReference>
<dbReference type="Gene3D" id="3.30.200.20">
    <property type="entry name" value="Phosphorylase Kinase, domain 1"/>
    <property type="match status" value="1"/>
</dbReference>
<dbReference type="PROSITE" id="PS50011">
    <property type="entry name" value="PROTEIN_KINASE_DOM"/>
    <property type="match status" value="1"/>
</dbReference>
<evidence type="ECO:0000313" key="3">
    <source>
        <dbReference type="EMBL" id="KAG9230048.1"/>
    </source>
</evidence>
<dbReference type="SUPFAM" id="SSF56112">
    <property type="entry name" value="Protein kinase-like (PK-like)"/>
    <property type="match status" value="1"/>
</dbReference>
<dbReference type="Gene3D" id="1.10.510.10">
    <property type="entry name" value="Transferase(Phosphotransferase) domain 1"/>
    <property type="match status" value="1"/>
</dbReference>
<dbReference type="AlphaFoldDB" id="A0A9P7Y9Y1"/>
<dbReference type="InterPro" id="IPR002016">
    <property type="entry name" value="Haem_peroxidase"/>
</dbReference>
<dbReference type="InterPro" id="IPR011009">
    <property type="entry name" value="Kinase-like_dom_sf"/>
</dbReference>
<keyword evidence="4" id="KW-1185">Reference proteome</keyword>
<organism evidence="3 4">
    <name type="scientific">Amylocarpus encephaloides</name>
    <dbReference type="NCBI Taxonomy" id="45428"/>
    <lineage>
        <taxon>Eukaryota</taxon>
        <taxon>Fungi</taxon>
        <taxon>Dikarya</taxon>
        <taxon>Ascomycota</taxon>
        <taxon>Pezizomycotina</taxon>
        <taxon>Leotiomycetes</taxon>
        <taxon>Helotiales</taxon>
        <taxon>Helotiales incertae sedis</taxon>
        <taxon>Amylocarpus</taxon>
    </lineage>
</organism>
<dbReference type="SMART" id="SM00220">
    <property type="entry name" value="S_TKc"/>
    <property type="match status" value="1"/>
</dbReference>
<feature type="domain" description="Protein kinase" evidence="1">
    <location>
        <begin position="101"/>
        <end position="453"/>
    </location>
</feature>
<dbReference type="EMBL" id="MU251706">
    <property type="protein sequence ID" value="KAG9230048.1"/>
    <property type="molecule type" value="Genomic_DNA"/>
</dbReference>
<reference evidence="3" key="1">
    <citation type="journal article" date="2021" name="IMA Fungus">
        <title>Genomic characterization of three marine fungi, including Emericellopsis atlantica sp. nov. with signatures of a generalist lifestyle and marine biomass degradation.</title>
        <authorList>
            <person name="Hagestad O.C."/>
            <person name="Hou L."/>
            <person name="Andersen J.H."/>
            <person name="Hansen E.H."/>
            <person name="Altermark B."/>
            <person name="Li C."/>
            <person name="Kuhnert E."/>
            <person name="Cox R.J."/>
            <person name="Crous P.W."/>
            <person name="Spatafora J.W."/>
            <person name="Lail K."/>
            <person name="Amirebrahimi M."/>
            <person name="Lipzen A."/>
            <person name="Pangilinan J."/>
            <person name="Andreopoulos W."/>
            <person name="Hayes R.D."/>
            <person name="Ng V."/>
            <person name="Grigoriev I.V."/>
            <person name="Jackson S.A."/>
            <person name="Sutton T.D.S."/>
            <person name="Dobson A.D.W."/>
            <person name="Rama T."/>
        </authorList>
    </citation>
    <scope>NUCLEOTIDE SEQUENCE</scope>
    <source>
        <strain evidence="3">TRa018bII</strain>
    </source>
</reference>
<protein>
    <recommendedName>
        <fullName evidence="5">Protein kinase domain-containing protein</fullName>
    </recommendedName>
</protein>
<comment type="caution">
    <text evidence="3">The sequence shown here is derived from an EMBL/GenBank/DDBJ whole genome shotgun (WGS) entry which is preliminary data.</text>
</comment>
<evidence type="ECO:0000313" key="4">
    <source>
        <dbReference type="Proteomes" id="UP000824998"/>
    </source>
</evidence>
<dbReference type="GO" id="GO:0006979">
    <property type="term" value="P:response to oxidative stress"/>
    <property type="evidence" value="ECO:0007669"/>
    <property type="project" value="InterPro"/>
</dbReference>
<dbReference type="GO" id="GO:0004672">
    <property type="term" value="F:protein kinase activity"/>
    <property type="evidence" value="ECO:0007669"/>
    <property type="project" value="InterPro"/>
</dbReference>
<proteinExistence type="predicted"/>
<dbReference type="GO" id="GO:0020037">
    <property type="term" value="F:heme binding"/>
    <property type="evidence" value="ECO:0007669"/>
    <property type="project" value="InterPro"/>
</dbReference>
<evidence type="ECO:0008006" key="5">
    <source>
        <dbReference type="Google" id="ProtNLM"/>
    </source>
</evidence>
<evidence type="ECO:0000259" key="2">
    <source>
        <dbReference type="PROSITE" id="PS50873"/>
    </source>
</evidence>
<sequence length="464" mass="53007">MLGALGTRLSLSKTQCLLSTKQLRLFTSQSSHRRRALLTPLSSLFPPKTASTLVRRIHFPASDSRRLSPILSHPSWCDDDYEHYDNDEAKYSDNYNLKSPRLLAVTLGQTFHEQRYQVVHKASISGSPSITNYTIWIAKDRLEDRWVALKLHSRSAEIITADPDSVYANLCRADKGGLHICPLLNEFVVDDYYHAQILQLKGIFMYQGGLEDHRVSSYWKTHRRLSHEVVKALAFLHKQGVVHGSGSRVRKILRNIENDKIDRITLEELYDLIYIPAKYRSEDHSSMDAPPYYRVVVANMGGLGYFLERNICLCGLSSAFVAPATIQTLASDMWSLALSIVTHYSTRYPIFYEDGHISRKHAPPKSEVISCIHTSLGVNEDFPELEDMINYPFMVYYDGGDKAGQEVEEIIGEDEEKWMARVKGELAAMLMRVLKLKAEERVSVEDLLTDKWFDSSDDFEFVDE</sequence>
<dbReference type="GO" id="GO:0004601">
    <property type="term" value="F:peroxidase activity"/>
    <property type="evidence" value="ECO:0007669"/>
    <property type="project" value="InterPro"/>
</dbReference>
<dbReference type="PROSITE" id="PS50873">
    <property type="entry name" value="PEROXIDASE_4"/>
    <property type="match status" value="1"/>
</dbReference>
<accession>A0A9P7Y9Y1</accession>
<feature type="domain" description="Plant heme peroxidase family profile" evidence="2">
    <location>
        <begin position="61"/>
        <end position="257"/>
    </location>
</feature>
<name>A0A9P7Y9Y1_9HELO</name>
<dbReference type="InterPro" id="IPR000719">
    <property type="entry name" value="Prot_kinase_dom"/>
</dbReference>
<evidence type="ECO:0000259" key="1">
    <source>
        <dbReference type="PROSITE" id="PS50011"/>
    </source>
</evidence>